<accession>A0ABT1ABD4</accession>
<comment type="caution">
    <text evidence="2">The sequence shown here is derived from an EMBL/GenBank/DDBJ whole genome shotgun (WGS) entry which is preliminary data.</text>
</comment>
<protein>
    <submittedName>
        <fullName evidence="2">PIG-L family deacetylase</fullName>
    </submittedName>
</protein>
<dbReference type="Gene3D" id="3.40.50.10320">
    <property type="entry name" value="LmbE-like"/>
    <property type="match status" value="1"/>
</dbReference>
<evidence type="ECO:0000256" key="1">
    <source>
        <dbReference type="ARBA" id="ARBA00022833"/>
    </source>
</evidence>
<evidence type="ECO:0000313" key="3">
    <source>
        <dbReference type="Proteomes" id="UP001165283"/>
    </source>
</evidence>
<dbReference type="PANTHER" id="PTHR12993:SF11">
    <property type="entry name" value="N-ACETYLGLUCOSAMINYL-PHOSPHATIDYLINOSITOL DE-N-ACETYLASE"/>
    <property type="match status" value="1"/>
</dbReference>
<dbReference type="PANTHER" id="PTHR12993">
    <property type="entry name" value="N-ACETYLGLUCOSAMINYL-PHOSPHATIDYLINOSITOL DE-N-ACETYLASE-RELATED"/>
    <property type="match status" value="1"/>
</dbReference>
<evidence type="ECO:0000313" key="2">
    <source>
        <dbReference type="EMBL" id="MCO1660361.1"/>
    </source>
</evidence>
<dbReference type="RefSeq" id="WP_252445824.1">
    <property type="nucleotide sequence ID" value="NZ_JAGSOV010000082.1"/>
</dbReference>
<proteinExistence type="predicted"/>
<dbReference type="InterPro" id="IPR024078">
    <property type="entry name" value="LmbE-like_dom_sf"/>
</dbReference>
<dbReference type="Pfam" id="PF02585">
    <property type="entry name" value="PIG-L"/>
    <property type="match status" value="1"/>
</dbReference>
<keyword evidence="1" id="KW-0862">Zinc</keyword>
<organism evidence="2 3">
    <name type="scientific">Pseudonocardia humida</name>
    <dbReference type="NCBI Taxonomy" id="2800819"/>
    <lineage>
        <taxon>Bacteria</taxon>
        <taxon>Bacillati</taxon>
        <taxon>Actinomycetota</taxon>
        <taxon>Actinomycetes</taxon>
        <taxon>Pseudonocardiales</taxon>
        <taxon>Pseudonocardiaceae</taxon>
        <taxon>Pseudonocardia</taxon>
    </lineage>
</organism>
<dbReference type="Proteomes" id="UP001165283">
    <property type="component" value="Unassembled WGS sequence"/>
</dbReference>
<dbReference type="InterPro" id="IPR003737">
    <property type="entry name" value="GlcNAc_PI_deacetylase-related"/>
</dbReference>
<dbReference type="EMBL" id="JAGSOV010000082">
    <property type="protein sequence ID" value="MCO1660361.1"/>
    <property type="molecule type" value="Genomic_DNA"/>
</dbReference>
<reference evidence="2" key="1">
    <citation type="submission" date="2021-04" db="EMBL/GenBank/DDBJ databases">
        <title>Pseudonocardia sp. nov., isolated from sandy soil of mangrove forest.</title>
        <authorList>
            <person name="Zan Z."/>
            <person name="Huang R."/>
            <person name="Liu W."/>
        </authorList>
    </citation>
    <scope>NUCLEOTIDE SEQUENCE</scope>
    <source>
        <strain evidence="2">S2-4</strain>
    </source>
</reference>
<gene>
    <name evidence="2" type="ORF">KDL28_35410</name>
</gene>
<name>A0ABT1ABD4_9PSEU</name>
<dbReference type="SUPFAM" id="SSF102588">
    <property type="entry name" value="LmbE-like"/>
    <property type="match status" value="1"/>
</dbReference>
<keyword evidence="3" id="KW-1185">Reference proteome</keyword>
<sequence>MITSTSGITALGTVLGVWAHPDDEAYLSGGLMALARDAGSRVVCVTATRGELGTADPWTWPPPVLAARRTTELARCLQVLGVTEHRWLRYSDGGCAGVDPAEPVGRLAELIDRVRPDTVLTFGPDGVTGHPDHRAVSAWTTAAFDEAAPAGARLLYAAVPEAFATRWAAIDERFGVYLPGYPVTTPADRLAVDVVLDPGTADRKVRALAEQRTQTAGLIAELGVRTYTEWVAQEAYVERALHPLVDRPAVTSG</sequence>